<protein>
    <recommendedName>
        <fullName evidence="2">Myb-like domain-containing protein</fullName>
    </recommendedName>
</protein>
<dbReference type="InterPro" id="IPR009057">
    <property type="entry name" value="Homeodomain-like_sf"/>
</dbReference>
<reference evidence="3 4" key="1">
    <citation type="submission" date="2017-10" db="EMBL/GenBank/DDBJ databases">
        <title>Comparative genomics in systemic dimorphic fungi from Ajellomycetaceae.</title>
        <authorList>
            <person name="Munoz J.F."/>
            <person name="Mcewen J.G."/>
            <person name="Clay O.K."/>
            <person name="Cuomo C.A."/>
        </authorList>
    </citation>
    <scope>NUCLEOTIDE SEQUENCE [LARGE SCALE GENOMIC DNA]</scope>
    <source>
        <strain evidence="3 4">UAMH4076</strain>
    </source>
</reference>
<feature type="compositionally biased region" description="Polar residues" evidence="1">
    <location>
        <begin position="39"/>
        <end position="53"/>
    </location>
</feature>
<dbReference type="VEuPathDB" id="FungiDB:EMCG_06041"/>
<dbReference type="AlphaFoldDB" id="A0A2B7YDZ6"/>
<feature type="compositionally biased region" description="Acidic residues" evidence="1">
    <location>
        <begin position="204"/>
        <end position="214"/>
    </location>
</feature>
<feature type="region of interest" description="Disordered" evidence="1">
    <location>
        <begin position="196"/>
        <end position="260"/>
    </location>
</feature>
<feature type="compositionally biased region" description="Low complexity" evidence="1">
    <location>
        <begin position="281"/>
        <end position="292"/>
    </location>
</feature>
<evidence type="ECO:0000313" key="3">
    <source>
        <dbReference type="EMBL" id="PGH19410.1"/>
    </source>
</evidence>
<feature type="region of interest" description="Disordered" evidence="1">
    <location>
        <begin position="1"/>
        <end position="25"/>
    </location>
</feature>
<name>A0A2B7YDZ6_9EURO</name>
<dbReference type="InterPro" id="IPR001005">
    <property type="entry name" value="SANT/Myb"/>
</dbReference>
<feature type="region of interest" description="Disordered" evidence="1">
    <location>
        <begin position="276"/>
        <end position="302"/>
    </location>
</feature>
<evidence type="ECO:0000313" key="4">
    <source>
        <dbReference type="Proteomes" id="UP000226031"/>
    </source>
</evidence>
<dbReference type="Proteomes" id="UP000226031">
    <property type="component" value="Unassembled WGS sequence"/>
</dbReference>
<dbReference type="Gene3D" id="1.10.10.60">
    <property type="entry name" value="Homeodomain-like"/>
    <property type="match status" value="1"/>
</dbReference>
<feature type="compositionally biased region" description="Acidic residues" evidence="1">
    <location>
        <begin position="154"/>
        <end position="165"/>
    </location>
</feature>
<proteinExistence type="predicted"/>
<evidence type="ECO:0000259" key="2">
    <source>
        <dbReference type="PROSITE" id="PS50090"/>
    </source>
</evidence>
<feature type="region of interest" description="Disordered" evidence="1">
    <location>
        <begin position="73"/>
        <end position="107"/>
    </location>
</feature>
<dbReference type="SUPFAM" id="SSF46689">
    <property type="entry name" value="Homeodomain-like"/>
    <property type="match status" value="1"/>
</dbReference>
<sequence length="371" mass="41501">MLLPSALSCDSRQSQHQQHHHHQYQYQYQYQYPTRSRFTTSRLFPSTPPTSSDDGLIAGNGLLGTCRALQSLLNTSPAPSPSPQRSTSTSTTKPAQQQQQRLQSPLHVVVRPPQPGGATRAQKVVKKQKQAQVQLQRVVPITRGINTKRRRDVYEDDDCDMEDGGDGFSTPKRRRRAPEELPLGLVRADFRSLEEVLQGQGQGQEDEGEGEGEGEGLLSSRSQSQSQSQSQFQSPSLSPSLSLSPEARRRRRECDDDGTDDRCGCDGEISLLGYGGDDEVSFTSSSSSSSFTLEPPSEDWTSEDDKRLVELVLEKLKLSKRDWNECARRMGRDDESVGRRWKALVGEGNVGLRRGRRMVRGRIHESWRCDG</sequence>
<accession>A0A2B7YDZ6</accession>
<feature type="compositionally biased region" description="Low complexity" evidence="1">
    <location>
        <begin position="216"/>
        <end position="245"/>
    </location>
</feature>
<dbReference type="EMBL" id="PDND01001079">
    <property type="protein sequence ID" value="PGH19410.1"/>
    <property type="molecule type" value="Genomic_DNA"/>
</dbReference>
<dbReference type="SMART" id="SM00717">
    <property type="entry name" value="SANT"/>
    <property type="match status" value="1"/>
</dbReference>
<feature type="compositionally biased region" description="Low complexity" evidence="1">
    <location>
        <begin position="83"/>
        <end position="104"/>
    </location>
</feature>
<feature type="region of interest" description="Disordered" evidence="1">
    <location>
        <begin position="39"/>
        <end position="59"/>
    </location>
</feature>
<gene>
    <name evidence="3" type="ORF">GX50_08996</name>
</gene>
<dbReference type="Pfam" id="PF13921">
    <property type="entry name" value="Myb_DNA-bind_6"/>
    <property type="match status" value="1"/>
</dbReference>
<feature type="domain" description="Myb-like" evidence="2">
    <location>
        <begin position="300"/>
        <end position="345"/>
    </location>
</feature>
<comment type="caution">
    <text evidence="3">The sequence shown here is derived from an EMBL/GenBank/DDBJ whole genome shotgun (WGS) entry which is preliminary data.</text>
</comment>
<dbReference type="CDD" id="cd00167">
    <property type="entry name" value="SANT"/>
    <property type="match status" value="1"/>
</dbReference>
<organism evidence="3 4">
    <name type="scientific">[Emmonsia] crescens</name>
    <dbReference type="NCBI Taxonomy" id="73230"/>
    <lineage>
        <taxon>Eukaryota</taxon>
        <taxon>Fungi</taxon>
        <taxon>Dikarya</taxon>
        <taxon>Ascomycota</taxon>
        <taxon>Pezizomycotina</taxon>
        <taxon>Eurotiomycetes</taxon>
        <taxon>Eurotiomycetidae</taxon>
        <taxon>Onygenales</taxon>
        <taxon>Ajellomycetaceae</taxon>
        <taxon>Emergomyces</taxon>
    </lineage>
</organism>
<keyword evidence="4" id="KW-1185">Reference proteome</keyword>
<evidence type="ECO:0000256" key="1">
    <source>
        <dbReference type="SAM" id="MobiDB-lite"/>
    </source>
</evidence>
<dbReference type="PROSITE" id="PS50090">
    <property type="entry name" value="MYB_LIKE"/>
    <property type="match status" value="1"/>
</dbReference>
<feature type="region of interest" description="Disordered" evidence="1">
    <location>
        <begin position="153"/>
        <end position="181"/>
    </location>
</feature>